<dbReference type="Pfam" id="PF00561">
    <property type="entry name" value="Abhydrolase_1"/>
    <property type="match status" value="1"/>
</dbReference>
<evidence type="ECO:0000259" key="1">
    <source>
        <dbReference type="Pfam" id="PF00561"/>
    </source>
</evidence>
<accession>A0A0A5G716</accession>
<dbReference type="eggNOG" id="COG2267">
    <property type="taxonomic scope" value="Bacteria"/>
</dbReference>
<dbReference type="PANTHER" id="PTHR43798:SF33">
    <property type="entry name" value="HYDROLASE, PUTATIVE (AFU_ORTHOLOGUE AFUA_2G14860)-RELATED"/>
    <property type="match status" value="1"/>
</dbReference>
<dbReference type="SUPFAM" id="SSF53474">
    <property type="entry name" value="alpha/beta-Hydrolases"/>
    <property type="match status" value="1"/>
</dbReference>
<organism evidence="2 3">
    <name type="scientific">Pontibacillus marinus BH030004 = DSM 16465</name>
    <dbReference type="NCBI Taxonomy" id="1385511"/>
    <lineage>
        <taxon>Bacteria</taxon>
        <taxon>Bacillati</taxon>
        <taxon>Bacillota</taxon>
        <taxon>Bacilli</taxon>
        <taxon>Bacillales</taxon>
        <taxon>Bacillaceae</taxon>
        <taxon>Pontibacillus</taxon>
    </lineage>
</organism>
<dbReference type="AlphaFoldDB" id="A0A0A5G716"/>
<dbReference type="RefSeq" id="WP_197063074.1">
    <property type="nucleotide sequence ID" value="NZ_AULJ01000039.1"/>
</dbReference>
<protein>
    <submittedName>
        <fullName evidence="2">3-oxoadipate enol-lactonase</fullName>
    </submittedName>
</protein>
<evidence type="ECO:0000313" key="3">
    <source>
        <dbReference type="Proteomes" id="UP000030403"/>
    </source>
</evidence>
<keyword evidence="3" id="KW-1185">Reference proteome</keyword>
<dbReference type="InterPro" id="IPR029058">
    <property type="entry name" value="AB_hydrolase_fold"/>
</dbReference>
<reference evidence="2 3" key="1">
    <citation type="submission" date="2013-08" db="EMBL/GenBank/DDBJ databases">
        <authorList>
            <person name="Huang J."/>
            <person name="Wang G."/>
        </authorList>
    </citation>
    <scope>NUCLEOTIDE SEQUENCE [LARGE SCALE GENOMIC DNA]</scope>
    <source>
        <strain evidence="2 3">BH030004</strain>
    </source>
</reference>
<comment type="caution">
    <text evidence="2">The sequence shown here is derived from an EMBL/GenBank/DDBJ whole genome shotgun (WGS) entry which is preliminary data.</text>
</comment>
<dbReference type="Proteomes" id="UP000030403">
    <property type="component" value="Unassembled WGS sequence"/>
</dbReference>
<dbReference type="EMBL" id="AVPF01000022">
    <property type="protein sequence ID" value="KGX87854.1"/>
    <property type="molecule type" value="Genomic_DNA"/>
</dbReference>
<feature type="domain" description="AB hydrolase-1" evidence="1">
    <location>
        <begin position="28"/>
        <end position="283"/>
    </location>
</feature>
<dbReference type="GO" id="GO:0016020">
    <property type="term" value="C:membrane"/>
    <property type="evidence" value="ECO:0007669"/>
    <property type="project" value="TreeGrafter"/>
</dbReference>
<dbReference type="STRING" id="1385511.GCA_000425225_03058"/>
<evidence type="ECO:0000313" key="2">
    <source>
        <dbReference type="EMBL" id="KGX87854.1"/>
    </source>
</evidence>
<name>A0A0A5G716_9BACI</name>
<gene>
    <name evidence="2" type="ORF">N783_09220</name>
</gene>
<sequence length="304" mass="34239">MMDVSLKKVQLPNGESLGYREREGGEDVVVLVHGNMTSSKHWDLVLENMNSKYKVYAIDLRGFGVSTYLEPISSIKDFSDDLKSFLDALDLDDVALVGWSMGGAVCQQFCVDYPSYCNRLLLLASGSTRGYPFYATGENGLPDTNHRLKTYEEVKADPGKTLAVQKAYDTEDREFLKSMWNMLIYVNNKPDEEKCEEYVDDILTQRNLAEVYQALNQFNISAVDNEVAQGTGQAQDINIPVLVMRGDMDYVITEKMTNEILEDIGENTTFVSLPGCGHSPLVDDLSSLIQTLEQFLEEKEHHKQ</sequence>
<dbReference type="PANTHER" id="PTHR43798">
    <property type="entry name" value="MONOACYLGLYCEROL LIPASE"/>
    <property type="match status" value="1"/>
</dbReference>
<dbReference type="InterPro" id="IPR000073">
    <property type="entry name" value="AB_hydrolase_1"/>
</dbReference>
<proteinExistence type="predicted"/>
<dbReference type="InterPro" id="IPR050266">
    <property type="entry name" value="AB_hydrolase_sf"/>
</dbReference>
<dbReference type="PRINTS" id="PR00111">
    <property type="entry name" value="ABHYDROLASE"/>
</dbReference>
<dbReference type="Gene3D" id="3.40.50.1820">
    <property type="entry name" value="alpha/beta hydrolase"/>
    <property type="match status" value="1"/>
</dbReference>